<comment type="cofactor">
    <cofactor evidence="11">
        <name>Ca(2+)</name>
        <dbReference type="ChEBI" id="CHEBI:29108"/>
    </cofactor>
</comment>
<evidence type="ECO:0000256" key="1">
    <source>
        <dbReference type="ARBA" id="ARBA00004648"/>
    </source>
</evidence>
<dbReference type="VEuPathDB" id="VectorBase:BGLAX_050842"/>
<dbReference type="GO" id="GO:0005975">
    <property type="term" value="P:carbohydrate metabolic process"/>
    <property type="evidence" value="ECO:0007669"/>
    <property type="project" value="InterPro"/>
</dbReference>
<feature type="signal peptide" evidence="13">
    <location>
        <begin position="1"/>
        <end position="32"/>
    </location>
</feature>
<feature type="binding site" evidence="11">
    <location>
        <position position="506"/>
    </location>
    <ligand>
        <name>Ca(2+)</name>
        <dbReference type="ChEBI" id="CHEBI:29108"/>
    </ligand>
</feature>
<dbReference type="FunFam" id="1.50.10.10:FF:000016">
    <property type="entry name" value="alpha-1,2-Mannosidase"/>
    <property type="match status" value="1"/>
</dbReference>
<name>A0A2C9JD23_BIOGL</name>
<dbReference type="GO" id="GO:0005509">
    <property type="term" value="F:calcium ion binding"/>
    <property type="evidence" value="ECO:0007669"/>
    <property type="project" value="InterPro"/>
</dbReference>
<keyword evidence="4" id="KW-0256">Endoplasmic reticulum</keyword>
<dbReference type="RefSeq" id="XP_013062749.2">
    <property type="nucleotide sequence ID" value="XM_013207295.2"/>
</dbReference>
<evidence type="ECO:0000256" key="7">
    <source>
        <dbReference type="ARBA" id="ARBA00023136"/>
    </source>
</evidence>
<keyword evidence="11" id="KW-0479">Metal-binding</keyword>
<dbReference type="PANTHER" id="PTHR45679">
    <property type="entry name" value="ER DEGRADATION-ENHANCING ALPHA-MANNOSIDASE-LIKE PROTEIN 2"/>
    <property type="match status" value="1"/>
</dbReference>
<protein>
    <recommendedName>
        <fullName evidence="12">alpha-1,2-Mannosidase</fullName>
        <ecNumber evidence="12">3.2.1.-</ecNumber>
    </recommendedName>
</protein>
<dbReference type="EnsemblMetazoa" id="BGLB000847-RB">
    <property type="protein sequence ID" value="BGLB000847-PB"/>
    <property type="gene ID" value="BGLB000847"/>
</dbReference>
<evidence type="ECO:0000256" key="6">
    <source>
        <dbReference type="ARBA" id="ARBA00022989"/>
    </source>
</evidence>
<organism evidence="14 15">
    <name type="scientific">Biomphalaria glabrata</name>
    <name type="common">Bloodfluke planorb</name>
    <name type="synonym">Freshwater snail</name>
    <dbReference type="NCBI Taxonomy" id="6526"/>
    <lineage>
        <taxon>Eukaryota</taxon>
        <taxon>Metazoa</taxon>
        <taxon>Spiralia</taxon>
        <taxon>Lophotrochozoa</taxon>
        <taxon>Mollusca</taxon>
        <taxon>Gastropoda</taxon>
        <taxon>Heterobranchia</taxon>
        <taxon>Euthyneura</taxon>
        <taxon>Panpulmonata</taxon>
        <taxon>Hygrophila</taxon>
        <taxon>Lymnaeoidea</taxon>
        <taxon>Planorbidae</taxon>
        <taxon>Biomphalaria</taxon>
    </lineage>
</organism>
<evidence type="ECO:0000256" key="12">
    <source>
        <dbReference type="RuleBase" id="RU361193"/>
    </source>
</evidence>
<dbReference type="GO" id="GO:1904380">
    <property type="term" value="P:endoplasmic reticulum mannose trimming"/>
    <property type="evidence" value="ECO:0007669"/>
    <property type="project" value="InterPro"/>
</dbReference>
<dbReference type="Proteomes" id="UP000076420">
    <property type="component" value="Unassembled WGS sequence"/>
</dbReference>
<dbReference type="InterPro" id="IPR012341">
    <property type="entry name" value="6hp_glycosidase-like_sf"/>
</dbReference>
<evidence type="ECO:0000256" key="11">
    <source>
        <dbReference type="PIRSR" id="PIRSR601382-2"/>
    </source>
</evidence>
<dbReference type="Pfam" id="PF01532">
    <property type="entry name" value="Glyco_hydro_47"/>
    <property type="match status" value="1"/>
</dbReference>
<dbReference type="GO" id="GO:0044322">
    <property type="term" value="C:endoplasmic reticulum quality control compartment"/>
    <property type="evidence" value="ECO:0007669"/>
    <property type="project" value="GOC"/>
</dbReference>
<evidence type="ECO:0000256" key="5">
    <source>
        <dbReference type="ARBA" id="ARBA00022968"/>
    </source>
</evidence>
<evidence type="ECO:0000256" key="9">
    <source>
        <dbReference type="ARBA" id="ARBA00060207"/>
    </source>
</evidence>
<dbReference type="VEuPathDB" id="VectorBase:BGLB000847"/>
<evidence type="ECO:0000256" key="4">
    <source>
        <dbReference type="ARBA" id="ARBA00022824"/>
    </source>
</evidence>
<evidence type="ECO:0000256" key="10">
    <source>
        <dbReference type="PIRSR" id="PIRSR601382-1"/>
    </source>
</evidence>
<keyword evidence="7" id="KW-0472">Membrane</keyword>
<evidence type="ECO:0000256" key="8">
    <source>
        <dbReference type="ARBA" id="ARBA00023180"/>
    </source>
</evidence>
<evidence type="ECO:0000256" key="3">
    <source>
        <dbReference type="ARBA" id="ARBA00022692"/>
    </source>
</evidence>
<dbReference type="InterPro" id="IPR001382">
    <property type="entry name" value="Glyco_hydro_47"/>
</dbReference>
<dbReference type="Gene3D" id="1.50.10.10">
    <property type="match status" value="1"/>
</dbReference>
<evidence type="ECO:0000313" key="15">
    <source>
        <dbReference type="Proteomes" id="UP000076420"/>
    </source>
</evidence>
<dbReference type="GO" id="GO:0004571">
    <property type="term" value="F:mannosyl-oligosaccharide 1,2-alpha-mannosidase activity"/>
    <property type="evidence" value="ECO:0007669"/>
    <property type="project" value="InterPro"/>
</dbReference>
<evidence type="ECO:0000313" key="14">
    <source>
        <dbReference type="EnsemblMetazoa" id="BGLB000847-PB"/>
    </source>
</evidence>
<keyword evidence="11" id="KW-0106">Calcium</keyword>
<gene>
    <name evidence="14" type="primary">106052050</name>
</gene>
<evidence type="ECO:0000256" key="13">
    <source>
        <dbReference type="SAM" id="SignalP"/>
    </source>
</evidence>
<keyword evidence="8" id="KW-0325">Glycoprotein</keyword>
<dbReference type="SUPFAM" id="SSF48225">
    <property type="entry name" value="Seven-hairpin glycosidases"/>
    <property type="match status" value="1"/>
</dbReference>
<feature type="active site" evidence="10">
    <location>
        <position position="297"/>
    </location>
</feature>
<feature type="active site" evidence="10">
    <location>
        <position position="420"/>
    </location>
</feature>
<keyword evidence="12" id="KW-0326">Glycosidase</keyword>
<dbReference type="KEGG" id="bgt:106052050"/>
<feature type="active site" description="Proton donor" evidence="10">
    <location>
        <position position="152"/>
    </location>
</feature>
<keyword evidence="3" id="KW-0812">Transmembrane</keyword>
<sequence length="605" mass="69573">MCGNCTMKLNLVAKLVLISFLLNLLLLSDCWCYSYSHDWDPIHNKYLYFSNEERLQMLDASKKMFQFGYENYMKYAFPEDELDPVHCRGRGPDYEQPDNININDVLGDYALTLVESLDTLAMMGNSSEFKKAVKLVIEHVSFNKNNTVQVFEATIRMLGSLLSAHLIIIDPQQTLGDMSIPDYNNELLELAHDLSTRLLPAFSNTATGIPYPRVSLSEGVPTNCVNVTCTSGAGTLVLEFGLLSRLLNDPVYEAVSRRAVTTLWKLRSNVTGLLGNVINIQTGEWVGAMSGLGAGIDSFFEYLLKAYILFGEKSDLEMFNESYETIKFHLRRGRPKCNYGSGNVPLYVNVNMKTGETVNTWIDSLQAAWSAVQVLNGDMEEAICSHALYYAIWRRYNALPERYNWQLKAPDVRFYPLRPELVESTYFLYRATKNPFYLHVGKDILESINRHTKDRCGYCTIHDVDTKELEDRMESFFLSETCKYLYLLFDVDNPVNQEFSKYLFTTEGHLIPLDRKFHRKPWEDYNEVHSPEKLVKKKLDVKLLNNELEDSEENHPVIFYARTNSSICDTVKIERRYNLPILSQYLTQLEIAVGLREDPCDSRLD</sequence>
<comment type="subcellular location">
    <subcellularLocation>
        <location evidence="1">Endoplasmic reticulum membrane</location>
        <topology evidence="1">Single-pass type II membrane protein</topology>
    </subcellularLocation>
</comment>
<dbReference type="GO" id="GO:0005789">
    <property type="term" value="C:endoplasmic reticulum membrane"/>
    <property type="evidence" value="ECO:0007669"/>
    <property type="project" value="UniProtKB-SubCell"/>
</dbReference>
<keyword evidence="6" id="KW-1133">Transmembrane helix</keyword>
<evidence type="ECO:0000256" key="2">
    <source>
        <dbReference type="ARBA" id="ARBA00007658"/>
    </source>
</evidence>
<proteinExistence type="inferred from homology"/>
<dbReference type="OrthoDB" id="8118055at2759"/>
<keyword evidence="13" id="KW-0732">Signal</keyword>
<dbReference type="STRING" id="6526.A0A2C9JD23"/>
<dbReference type="InterPro" id="IPR036026">
    <property type="entry name" value="Seven-hairpin_glycosidases"/>
</dbReference>
<comment type="function">
    <text evidence="9">Extracts misfolded glycoproteins, but not glycoproteins undergoing productive folding, from the calnexin cycle. It is directly involved in endoplasmic reticulum-associated degradation (ERAD) and targets misfolded glycoproteins for degradation in an N-glycan-independent manner, probably by forming a complex with SEL1L. It has low mannosidase activity, catalyzing mannose trimming from Man8GlcNAc2 to Man7GlcNAc2.</text>
</comment>
<keyword evidence="12" id="KW-0378">Hydrolase</keyword>
<dbReference type="InterPro" id="IPR044674">
    <property type="entry name" value="EDEM1/2/3"/>
</dbReference>
<comment type="similarity">
    <text evidence="2 12">Belongs to the glycosyl hydrolase 47 family.</text>
</comment>
<dbReference type="EC" id="3.2.1.-" evidence="12"/>
<feature type="chain" id="PRO_5013174873" description="alpha-1,2-Mannosidase" evidence="13">
    <location>
        <begin position="33"/>
        <end position="605"/>
    </location>
</feature>
<keyword evidence="5" id="KW-0735">Signal-anchor</keyword>
<dbReference type="AlphaFoldDB" id="A0A2C9JD23"/>
<dbReference type="PRINTS" id="PR00747">
    <property type="entry name" value="GLYHDRLASE47"/>
</dbReference>
<dbReference type="PANTHER" id="PTHR45679:SF5">
    <property type="entry name" value="ER DEGRADATION-ENHANCING ALPHA-MANNOSIDASE-LIKE PROTEIN 1"/>
    <property type="match status" value="1"/>
</dbReference>
<reference evidence="14" key="1">
    <citation type="submission" date="2020-05" db="UniProtKB">
        <authorList>
            <consortium name="EnsemblMetazoa"/>
        </authorList>
    </citation>
    <scope>IDENTIFICATION</scope>
    <source>
        <strain evidence="14">BB02</strain>
    </source>
</reference>
<feature type="active site" description="Proton donor" evidence="10">
    <location>
        <position position="401"/>
    </location>
</feature>
<accession>A0A2C9JD23</accession>